<name>A0ABU3A0U0_9GAMM</name>
<dbReference type="PROSITE" id="PS50076">
    <property type="entry name" value="DNAJ_2"/>
    <property type="match status" value="1"/>
</dbReference>
<dbReference type="InterPro" id="IPR021059">
    <property type="entry name" value="DnaJ-related_N"/>
</dbReference>
<accession>A0ABU3A0U0</accession>
<evidence type="ECO:0000313" key="4">
    <source>
        <dbReference type="Proteomes" id="UP001266357"/>
    </source>
</evidence>
<dbReference type="Gene3D" id="1.10.287.110">
    <property type="entry name" value="DnaJ domain"/>
    <property type="match status" value="1"/>
</dbReference>
<dbReference type="InterPro" id="IPR036869">
    <property type="entry name" value="J_dom_sf"/>
</dbReference>
<protein>
    <submittedName>
        <fullName evidence="3">DNA-J related domain-containing protein</fullName>
    </submittedName>
</protein>
<dbReference type="CDD" id="cd06257">
    <property type="entry name" value="DnaJ"/>
    <property type="match status" value="1"/>
</dbReference>
<evidence type="ECO:0000259" key="2">
    <source>
        <dbReference type="PROSITE" id="PS50076"/>
    </source>
</evidence>
<dbReference type="RefSeq" id="WP_311580357.1">
    <property type="nucleotide sequence ID" value="NZ_JAVRIF010000003.1"/>
</dbReference>
<dbReference type="SUPFAM" id="SSF46565">
    <property type="entry name" value="Chaperone J-domain"/>
    <property type="match status" value="1"/>
</dbReference>
<dbReference type="SMART" id="SM00271">
    <property type="entry name" value="DnaJ"/>
    <property type="match status" value="1"/>
</dbReference>
<dbReference type="InterPro" id="IPR001623">
    <property type="entry name" value="DnaJ_domain"/>
</dbReference>
<keyword evidence="1" id="KW-0143">Chaperone</keyword>
<evidence type="ECO:0000256" key="1">
    <source>
        <dbReference type="ARBA" id="ARBA00023186"/>
    </source>
</evidence>
<dbReference type="Pfam" id="PF00226">
    <property type="entry name" value="DnaJ"/>
    <property type="match status" value="1"/>
</dbReference>
<reference evidence="3 4" key="1">
    <citation type="submission" date="2023-09" db="EMBL/GenBank/DDBJ databases">
        <authorList>
            <person name="Rey-Velasco X."/>
        </authorList>
    </citation>
    <scope>NUCLEOTIDE SEQUENCE [LARGE SCALE GENOMIC DNA]</scope>
    <source>
        <strain evidence="3 4">W431</strain>
    </source>
</reference>
<dbReference type="EMBL" id="JAVRIF010000003">
    <property type="protein sequence ID" value="MDT0603555.1"/>
    <property type="molecule type" value="Genomic_DNA"/>
</dbReference>
<evidence type="ECO:0000313" key="3">
    <source>
        <dbReference type="EMBL" id="MDT0603555.1"/>
    </source>
</evidence>
<proteinExistence type="predicted"/>
<dbReference type="Pfam" id="PF12339">
    <property type="entry name" value="DNAJ_related"/>
    <property type="match status" value="1"/>
</dbReference>
<comment type="caution">
    <text evidence="3">The sequence shown here is derived from an EMBL/GenBank/DDBJ whole genome shotgun (WGS) entry which is preliminary data.</text>
</comment>
<keyword evidence="4" id="KW-1185">Reference proteome</keyword>
<feature type="domain" description="J" evidence="2">
    <location>
        <begin position="138"/>
        <end position="191"/>
    </location>
</feature>
<sequence>MALAEVLPQYPLGISEYDLLLVLQKQPYQIFSNDGMQDPLILFQRHFILFNALYQLKDRWHQEQSACLDIVVTHIRYLPFIAGQEGLIQADNLRAYYLDWQNFTDTKKEDVEELIESFWQLMDGEHSSSTLSQTSIENAFKCLLIKDSDDFKQVKIQYRKLLHQHHPDKGGDTQKSQEIKAAYAILKAYFNNH</sequence>
<dbReference type="Proteomes" id="UP001266357">
    <property type="component" value="Unassembled WGS sequence"/>
</dbReference>
<organism evidence="3 4">
    <name type="scientific">Thalassotalea castellviae</name>
    <dbReference type="NCBI Taxonomy" id="3075612"/>
    <lineage>
        <taxon>Bacteria</taxon>
        <taxon>Pseudomonadati</taxon>
        <taxon>Pseudomonadota</taxon>
        <taxon>Gammaproteobacteria</taxon>
        <taxon>Alteromonadales</taxon>
        <taxon>Colwelliaceae</taxon>
        <taxon>Thalassotalea</taxon>
    </lineage>
</organism>
<gene>
    <name evidence="3" type="ORF">RM573_08085</name>
</gene>